<organism evidence="2">
    <name type="scientific">Acromyrmex echinatior</name>
    <name type="common">Panamanian leafcutter ant</name>
    <name type="synonym">Acromyrmex octospinosus echinatior</name>
    <dbReference type="NCBI Taxonomy" id="103372"/>
    <lineage>
        <taxon>Eukaryota</taxon>
        <taxon>Metazoa</taxon>
        <taxon>Ecdysozoa</taxon>
        <taxon>Arthropoda</taxon>
        <taxon>Hexapoda</taxon>
        <taxon>Insecta</taxon>
        <taxon>Pterygota</taxon>
        <taxon>Neoptera</taxon>
        <taxon>Endopterygota</taxon>
        <taxon>Hymenoptera</taxon>
        <taxon>Apocrita</taxon>
        <taxon>Aculeata</taxon>
        <taxon>Formicoidea</taxon>
        <taxon>Formicidae</taxon>
        <taxon>Myrmicinae</taxon>
        <taxon>Acromyrmex</taxon>
    </lineage>
</organism>
<protein>
    <recommendedName>
        <fullName evidence="3">Protein takeout</fullName>
    </recommendedName>
</protein>
<dbReference type="AlphaFoldDB" id="F4WVC1"/>
<dbReference type="Pfam" id="PF16984">
    <property type="entry name" value="Grp7_allergen"/>
    <property type="match status" value="1"/>
</dbReference>
<evidence type="ECO:0000313" key="1">
    <source>
        <dbReference type="EMBL" id="EGI61887.1"/>
    </source>
</evidence>
<gene>
    <name evidence="1" type="ORF">G5I_09788</name>
</gene>
<evidence type="ECO:0008006" key="3">
    <source>
        <dbReference type="Google" id="ProtNLM"/>
    </source>
</evidence>
<dbReference type="InterPro" id="IPR038602">
    <property type="entry name" value="Mite_allergen_7_sf"/>
</dbReference>
<proteinExistence type="predicted"/>
<reference evidence="1" key="1">
    <citation type="submission" date="2011-02" db="EMBL/GenBank/DDBJ databases">
        <title>The genome of the leaf-cutting ant Acromyrmex echinatior suggests key adaptations to social evolution and fungus farming.</title>
        <authorList>
            <person name="Nygaard S."/>
            <person name="Zhang G."/>
        </authorList>
    </citation>
    <scope>NUCLEOTIDE SEQUENCE</scope>
</reference>
<evidence type="ECO:0000313" key="2">
    <source>
        <dbReference type="Proteomes" id="UP000007755"/>
    </source>
</evidence>
<dbReference type="Gene3D" id="3.15.10.50">
    <property type="match status" value="1"/>
</dbReference>
<name>F4WVC1_ACREC</name>
<dbReference type="Proteomes" id="UP000007755">
    <property type="component" value="Unassembled WGS sequence"/>
</dbReference>
<keyword evidence="2" id="KW-1185">Reference proteome</keyword>
<dbReference type="InParanoid" id="F4WVC1"/>
<dbReference type="OrthoDB" id="6419576at2759"/>
<dbReference type="EMBL" id="GL888384">
    <property type="protein sequence ID" value="EGI61887.1"/>
    <property type="molecule type" value="Genomic_DNA"/>
</dbReference>
<dbReference type="InterPro" id="IPR020234">
    <property type="entry name" value="Mite_allergen_group-7"/>
</dbReference>
<accession>F4WVC1</accession>
<sequence length="137" mass="15902">MHYENKLLKLNIGFEFKELEVLYDFAVKIFFFNSEGLILASTENVRTKFYVTFNTSNKSLSLNEFDLQLPSSIKVTIKNKKGEVEHIKTLIVKIIIPFFKNTLVNIIQKEGAKAIQAYLENIGKFFEKLETQFIAQI</sequence>